<keyword evidence="2" id="KW-1185">Reference proteome</keyword>
<name>A0AAD7DCA7_MYCRO</name>
<accession>A0AAD7DCA7</accession>
<dbReference type="Proteomes" id="UP001221757">
    <property type="component" value="Unassembled WGS sequence"/>
</dbReference>
<dbReference type="EMBL" id="JARKIE010000081">
    <property type="protein sequence ID" value="KAJ7688127.1"/>
    <property type="molecule type" value="Genomic_DNA"/>
</dbReference>
<protein>
    <submittedName>
        <fullName evidence="1">Uncharacterized protein</fullName>
    </submittedName>
</protein>
<organism evidence="1 2">
    <name type="scientific">Mycena rosella</name>
    <name type="common">Pink bonnet</name>
    <name type="synonym">Agaricus rosellus</name>
    <dbReference type="NCBI Taxonomy" id="1033263"/>
    <lineage>
        <taxon>Eukaryota</taxon>
        <taxon>Fungi</taxon>
        <taxon>Dikarya</taxon>
        <taxon>Basidiomycota</taxon>
        <taxon>Agaricomycotina</taxon>
        <taxon>Agaricomycetes</taxon>
        <taxon>Agaricomycetidae</taxon>
        <taxon>Agaricales</taxon>
        <taxon>Marasmiineae</taxon>
        <taxon>Mycenaceae</taxon>
        <taxon>Mycena</taxon>
    </lineage>
</organism>
<comment type="caution">
    <text evidence="1">The sequence shown here is derived from an EMBL/GenBank/DDBJ whole genome shotgun (WGS) entry which is preliminary data.</text>
</comment>
<gene>
    <name evidence="1" type="ORF">B0H17DRAFT_1135779</name>
</gene>
<dbReference type="AlphaFoldDB" id="A0AAD7DCA7"/>
<proteinExistence type="predicted"/>
<reference evidence="1" key="1">
    <citation type="submission" date="2023-03" db="EMBL/GenBank/DDBJ databases">
        <title>Massive genome expansion in bonnet fungi (Mycena s.s.) driven by repeated elements and novel gene families across ecological guilds.</title>
        <authorList>
            <consortium name="Lawrence Berkeley National Laboratory"/>
            <person name="Harder C.B."/>
            <person name="Miyauchi S."/>
            <person name="Viragh M."/>
            <person name="Kuo A."/>
            <person name="Thoen E."/>
            <person name="Andreopoulos B."/>
            <person name="Lu D."/>
            <person name="Skrede I."/>
            <person name="Drula E."/>
            <person name="Henrissat B."/>
            <person name="Morin E."/>
            <person name="Kohler A."/>
            <person name="Barry K."/>
            <person name="LaButti K."/>
            <person name="Morin E."/>
            <person name="Salamov A."/>
            <person name="Lipzen A."/>
            <person name="Mereny Z."/>
            <person name="Hegedus B."/>
            <person name="Baldrian P."/>
            <person name="Stursova M."/>
            <person name="Weitz H."/>
            <person name="Taylor A."/>
            <person name="Grigoriev I.V."/>
            <person name="Nagy L.G."/>
            <person name="Martin F."/>
            <person name="Kauserud H."/>
        </authorList>
    </citation>
    <scope>NUCLEOTIDE SEQUENCE</scope>
    <source>
        <strain evidence="1">CBHHK067</strain>
    </source>
</reference>
<evidence type="ECO:0000313" key="2">
    <source>
        <dbReference type="Proteomes" id="UP001221757"/>
    </source>
</evidence>
<evidence type="ECO:0000313" key="1">
    <source>
        <dbReference type="EMBL" id="KAJ7688127.1"/>
    </source>
</evidence>
<sequence>MHPSWRNTLFAVAAVFEGQRGSGRQEKEVERRWEAVQGGLVDVKCVPQYPGDKYLASISNVHVNSERKKLKPASFRNEGLSCRNTEAAAHNPRHIEHRGCISGGPAGRGPQLEEKVAKLQDPKSTEARSEAEVTPSGLEISGLLDESMEWMRDGAKLRGELIPEERVEGETRAKDVEDQWVICDTEKQDQELISESRPRVKLIVAEISEAGGTSTKYDEDTVRVCIQDEVDGGLAAVTRGWPVGAKLVTGRIHVKSSAQSRRSKESTSAAKAERSAFEALARSALKSTITVDLSHAEGAGRRSAGGADVEGFVRIKHTWFGVLEHNHH</sequence>